<organism evidence="1 2">
    <name type="scientific">Spiromyces aspiralis</name>
    <dbReference type="NCBI Taxonomy" id="68401"/>
    <lineage>
        <taxon>Eukaryota</taxon>
        <taxon>Fungi</taxon>
        <taxon>Fungi incertae sedis</taxon>
        <taxon>Zoopagomycota</taxon>
        <taxon>Kickxellomycotina</taxon>
        <taxon>Kickxellomycetes</taxon>
        <taxon>Kickxellales</taxon>
        <taxon>Kickxellaceae</taxon>
        <taxon>Spiromyces</taxon>
    </lineage>
</organism>
<dbReference type="Proteomes" id="UP001145114">
    <property type="component" value="Unassembled WGS sequence"/>
</dbReference>
<accession>A0ACC1HCE5</accession>
<feature type="non-terminal residue" evidence="1">
    <location>
        <position position="281"/>
    </location>
</feature>
<name>A0ACC1HCE5_9FUNG</name>
<comment type="caution">
    <text evidence="1">The sequence shown here is derived from an EMBL/GenBank/DDBJ whole genome shotgun (WGS) entry which is preliminary data.</text>
</comment>
<sequence>MWSYAETVIRAMAQHLEHEVGECERFAGFTINQAMAELKRIQGEQQHHIDRYKAIEKTTTAGAGGGDDIAISGSGEDLSTSYLAHIGSISNALDTFSLQPTDFVDFDWEKWMAMTSMSVSAGTLALLATRFNSLADSVLSLIRLSSTISSGTTHRVMLAAATLLGIGSAFYLVSDMDATVRNNVARRLRDALHEEGFAVNHADRLSTETSRSLRPFVWKLQHMFQRMVEAEERRRADQLNRRHMAQDAQMHFDEIRSKARELAELVAGLSGGGATDSSGTI</sequence>
<proteinExistence type="predicted"/>
<gene>
    <name evidence="1" type="primary">FZO1_1</name>
    <name evidence="1" type="ORF">EV182_005345</name>
</gene>
<evidence type="ECO:0000313" key="2">
    <source>
        <dbReference type="Proteomes" id="UP001145114"/>
    </source>
</evidence>
<reference evidence="1" key="1">
    <citation type="submission" date="2022-06" db="EMBL/GenBank/DDBJ databases">
        <title>Phylogenomic reconstructions and comparative analyses of Kickxellomycotina fungi.</title>
        <authorList>
            <person name="Reynolds N.K."/>
            <person name="Stajich J.E."/>
            <person name="Barry K."/>
            <person name="Grigoriev I.V."/>
            <person name="Crous P."/>
            <person name="Smith M.E."/>
        </authorList>
    </citation>
    <scope>NUCLEOTIDE SEQUENCE</scope>
    <source>
        <strain evidence="1">RSA 2271</strain>
    </source>
</reference>
<evidence type="ECO:0000313" key="1">
    <source>
        <dbReference type="EMBL" id="KAJ1673383.1"/>
    </source>
</evidence>
<dbReference type="EMBL" id="JAMZIH010007015">
    <property type="protein sequence ID" value="KAJ1673383.1"/>
    <property type="molecule type" value="Genomic_DNA"/>
</dbReference>
<keyword evidence="2" id="KW-1185">Reference proteome</keyword>
<protein>
    <submittedName>
        <fullName evidence="1">Mitofusin</fullName>
    </submittedName>
</protein>